<organism evidence="1 2">
    <name type="scientific">Candidatus Paenalcaligenes intestinipullorum</name>
    <dbReference type="NCBI Taxonomy" id="2838718"/>
    <lineage>
        <taxon>Bacteria</taxon>
        <taxon>Pseudomonadati</taxon>
        <taxon>Pseudomonadota</taxon>
        <taxon>Betaproteobacteria</taxon>
        <taxon>Burkholderiales</taxon>
        <taxon>Alcaligenaceae</taxon>
        <taxon>Paenalcaligenes</taxon>
    </lineage>
</organism>
<dbReference type="GO" id="GO:0019825">
    <property type="term" value="F:oxygen binding"/>
    <property type="evidence" value="ECO:0007669"/>
    <property type="project" value="InterPro"/>
</dbReference>
<dbReference type="SUPFAM" id="SSF46458">
    <property type="entry name" value="Globin-like"/>
    <property type="match status" value="1"/>
</dbReference>
<sequence>MSSLPLYTRDEIHQLVHDFYREVRQHPTLGPIFDQHIHDWDSHLDIMVNFWSSLLCRDASYSGSPMQKHAQLPQLNEAHFQMWLDLFHTTSSQHPNPQLAQQAQAYARRIARSLWLGYQYQQQPDQLPSELHYAKHSG</sequence>
<dbReference type="EMBL" id="DWUQ01000141">
    <property type="protein sequence ID" value="HJD44716.1"/>
    <property type="molecule type" value="Genomic_DNA"/>
</dbReference>
<dbReference type="Gene3D" id="1.10.490.10">
    <property type="entry name" value="Globins"/>
    <property type="match status" value="1"/>
</dbReference>
<dbReference type="Proteomes" id="UP000823889">
    <property type="component" value="Unassembled WGS sequence"/>
</dbReference>
<comment type="caution">
    <text evidence="1">The sequence shown here is derived from an EMBL/GenBank/DDBJ whole genome shotgun (WGS) entry which is preliminary data.</text>
</comment>
<protein>
    <submittedName>
        <fullName evidence="1">Group III truncated hemoglobin</fullName>
    </submittedName>
</protein>
<dbReference type="AlphaFoldDB" id="A0A9D2U841"/>
<accession>A0A9D2U841</accession>
<dbReference type="GO" id="GO:0020037">
    <property type="term" value="F:heme binding"/>
    <property type="evidence" value="ECO:0007669"/>
    <property type="project" value="InterPro"/>
</dbReference>
<reference evidence="1" key="2">
    <citation type="submission" date="2021-04" db="EMBL/GenBank/DDBJ databases">
        <authorList>
            <person name="Gilroy R."/>
        </authorList>
    </citation>
    <scope>NUCLEOTIDE SEQUENCE</scope>
    <source>
        <strain evidence="1">9264</strain>
    </source>
</reference>
<name>A0A9D2U841_9BURK</name>
<reference evidence="1" key="1">
    <citation type="journal article" date="2021" name="PeerJ">
        <title>Extensive microbial diversity within the chicken gut microbiome revealed by metagenomics and culture.</title>
        <authorList>
            <person name="Gilroy R."/>
            <person name="Ravi A."/>
            <person name="Getino M."/>
            <person name="Pursley I."/>
            <person name="Horton D.L."/>
            <person name="Alikhan N.F."/>
            <person name="Baker D."/>
            <person name="Gharbi K."/>
            <person name="Hall N."/>
            <person name="Watson M."/>
            <person name="Adriaenssens E.M."/>
            <person name="Foster-Nyarko E."/>
            <person name="Jarju S."/>
            <person name="Secka A."/>
            <person name="Antonio M."/>
            <person name="Oren A."/>
            <person name="Chaudhuri R.R."/>
            <person name="La Ragione R."/>
            <person name="Hildebrand F."/>
            <person name="Pallen M.J."/>
        </authorList>
    </citation>
    <scope>NUCLEOTIDE SEQUENCE</scope>
    <source>
        <strain evidence="1">9264</strain>
    </source>
</reference>
<dbReference type="InterPro" id="IPR012292">
    <property type="entry name" value="Globin/Proto"/>
</dbReference>
<evidence type="ECO:0000313" key="2">
    <source>
        <dbReference type="Proteomes" id="UP000823889"/>
    </source>
</evidence>
<gene>
    <name evidence="1" type="ORF">H9906_06785</name>
</gene>
<evidence type="ECO:0000313" key="1">
    <source>
        <dbReference type="EMBL" id="HJD44716.1"/>
    </source>
</evidence>
<dbReference type="CDD" id="cd08916">
    <property type="entry name" value="TrHb3_P"/>
    <property type="match status" value="1"/>
</dbReference>
<dbReference type="InterPro" id="IPR009050">
    <property type="entry name" value="Globin-like_sf"/>
</dbReference>
<proteinExistence type="predicted"/>